<dbReference type="GO" id="GO:0030420">
    <property type="term" value="P:establishment of competence for transformation"/>
    <property type="evidence" value="ECO:0007669"/>
    <property type="project" value="InterPro"/>
</dbReference>
<dbReference type="Proteomes" id="UP000044136">
    <property type="component" value="Unassembled WGS sequence"/>
</dbReference>
<dbReference type="AlphaFoldDB" id="A0A078M8Q4"/>
<accession>A0A078M8Q4</accession>
<dbReference type="STRING" id="1461582.BN1048_01223"/>
<dbReference type="Pfam" id="PF06338">
    <property type="entry name" value="ComK"/>
    <property type="match status" value="1"/>
</dbReference>
<dbReference type="InterPro" id="IPR010461">
    <property type="entry name" value="ComK"/>
</dbReference>
<protein>
    <submittedName>
        <fullName evidence="1">Competence transcription factor</fullName>
    </submittedName>
</protein>
<dbReference type="eggNOG" id="COG4903">
    <property type="taxonomic scope" value="Bacteria"/>
</dbReference>
<reference evidence="1 2" key="1">
    <citation type="submission" date="2014-07" db="EMBL/GenBank/DDBJ databases">
        <authorList>
            <person name="Urmite Genomes Urmite Genomes"/>
        </authorList>
    </citation>
    <scope>NUCLEOTIDE SEQUENCE [LARGE SCALE GENOMIC DNA]</scope>
    <source>
        <strain evidence="1 2">13MG44_air</strain>
    </source>
</reference>
<dbReference type="EMBL" id="CCSE01000001">
    <property type="protein sequence ID" value="CEA01066.1"/>
    <property type="molecule type" value="Genomic_DNA"/>
</dbReference>
<gene>
    <name evidence="1" type="primary">comK</name>
    <name evidence="1" type="ORF">BN1048_01223</name>
</gene>
<evidence type="ECO:0000313" key="2">
    <source>
        <dbReference type="Proteomes" id="UP000044136"/>
    </source>
</evidence>
<name>A0A078M8Q4_9STAP</name>
<dbReference type="RefSeq" id="WP_035809453.1">
    <property type="nucleotide sequence ID" value="NZ_CCSE01000001.1"/>
</dbReference>
<dbReference type="OrthoDB" id="2417337at2"/>
<dbReference type="HOGENOM" id="CLU_1382508_0_0_9"/>
<keyword evidence="2" id="KW-1185">Reference proteome</keyword>
<evidence type="ECO:0000313" key="1">
    <source>
        <dbReference type="EMBL" id="CEA01066.1"/>
    </source>
</evidence>
<organism evidence="1 2">
    <name type="scientific">Jeotgalicoccus saudimassiliensis</name>
    <dbReference type="NCBI Taxonomy" id="1461582"/>
    <lineage>
        <taxon>Bacteria</taxon>
        <taxon>Bacillati</taxon>
        <taxon>Bacillota</taxon>
        <taxon>Bacilli</taxon>
        <taxon>Bacillales</taxon>
        <taxon>Staphylococcaceae</taxon>
        <taxon>Jeotgalicoccus</taxon>
    </lineage>
</organism>
<sequence length="197" mass="23563">MSRQHYIINDETMYIIAKTNGRYTESTVGELYGEPISCLSIPNKILEHNCKYHFQTYASRKDLTRSLSGIRSKHPIILDLFGSYVYFCTHSDRVMENSWFNLRYIDSYYDYNGNTKVKFENNEELEIDISYSSFNNQYLNAVKLHYKFNLAKEKTYRKDESAKFSYEHQQQEMQYINEAARETYLKYMRGIDQINKV</sequence>
<proteinExistence type="predicted"/>